<evidence type="ECO:0000256" key="1">
    <source>
        <dbReference type="ARBA" id="ARBA00004127"/>
    </source>
</evidence>
<feature type="transmembrane region" description="Helical" evidence="7">
    <location>
        <begin position="58"/>
        <end position="79"/>
    </location>
</feature>
<keyword evidence="4 7" id="KW-1133">Transmembrane helix</keyword>
<reference evidence="9 10" key="1">
    <citation type="submission" date="2016-08" db="EMBL/GenBank/DDBJ databases">
        <title>A Parts List for Fungal Cellulosomes Revealed by Comparative Genomics.</title>
        <authorList>
            <consortium name="DOE Joint Genome Institute"/>
            <person name="Haitjema C.H."/>
            <person name="Gilmore S.P."/>
            <person name="Henske J.K."/>
            <person name="Solomon K.V."/>
            <person name="De Groot R."/>
            <person name="Kuo A."/>
            <person name="Mondo S.J."/>
            <person name="Salamov A.A."/>
            <person name="Labutti K."/>
            <person name="Zhao Z."/>
            <person name="Chiniquy J."/>
            <person name="Barry K."/>
            <person name="Brewer H.M."/>
            <person name="Purvine S.O."/>
            <person name="Wright A.T."/>
            <person name="Boxma B."/>
            <person name="Van Alen T."/>
            <person name="Hackstein J.H."/>
            <person name="Baker S.E."/>
            <person name="Grigoriev I.V."/>
            <person name="O'Malley M.A."/>
        </authorList>
    </citation>
    <scope>NUCLEOTIDE SEQUENCE [LARGE SCALE GENOMIC DNA]</scope>
    <source>
        <strain evidence="9 10">G1</strain>
    </source>
</reference>
<sequence>MDNLIKREAKKVSPRKRSFIFLNINVSCIATSMLATALTTAIPPIMEDLKISINTVQWLTSGFFLFLSVMTPFTAFLISTVRTKRLYCLATGFFIVGLTICVLSHHFWMMMIGRIIQGCGYGLLTSMAQVIILSIYPPNKIGTMMGWYGLSVGIAPIVAPTLAAVGNLGTEKFLSYLVALPLAVGIITGVFFIHRQLHLKVPFLDVRVLKNRDYTVSLLATVLVQFIFMGAVMIFPVYVQQVKGLSATISGIVNIPGSFALAVISPFAGKIYDTVGMKLLFLLGSIVLIISNLLIYFVNVHQTVWIIAFLNFFRCLSFGILLMPLVTWAMKDIPKIKTSDATALYNAIRFIGGALGSALFISVITKVANGIGRHKESPEMYGINVVFLIMAILSLIILLLGIFGCKQGLISKNNPSRDEKPNDDLKDVKEKNVTNKDNSDIEVVIKDKEMNEKTLHQHQESDINTIIDKNSNTEDSSKDKSESDTINNSKIISELDSEVDVVDVVIKDDKQQ</sequence>
<dbReference type="PROSITE" id="PS50850">
    <property type="entry name" value="MFS"/>
    <property type="match status" value="1"/>
</dbReference>
<keyword evidence="2" id="KW-0813">Transport</keyword>
<feature type="transmembrane region" description="Helical" evidence="7">
    <location>
        <begin position="245"/>
        <end position="267"/>
    </location>
</feature>
<evidence type="ECO:0000256" key="5">
    <source>
        <dbReference type="ARBA" id="ARBA00023136"/>
    </source>
</evidence>
<dbReference type="EMBL" id="MCOG01000054">
    <property type="protein sequence ID" value="ORY64585.1"/>
    <property type="molecule type" value="Genomic_DNA"/>
</dbReference>
<proteinExistence type="predicted"/>
<dbReference type="Gene3D" id="1.20.1250.20">
    <property type="entry name" value="MFS general substrate transporter like domains"/>
    <property type="match status" value="2"/>
</dbReference>
<comment type="subcellular location">
    <subcellularLocation>
        <location evidence="1">Endomembrane system</location>
        <topology evidence="1">Multi-pass membrane protein</topology>
    </subcellularLocation>
</comment>
<dbReference type="PANTHER" id="PTHR23501">
    <property type="entry name" value="MAJOR FACILITATOR SUPERFAMILY"/>
    <property type="match status" value="1"/>
</dbReference>
<evidence type="ECO:0000256" key="7">
    <source>
        <dbReference type="SAM" id="Phobius"/>
    </source>
</evidence>
<organism evidence="9 10">
    <name type="scientific">Neocallimastix californiae</name>
    <dbReference type="NCBI Taxonomy" id="1754190"/>
    <lineage>
        <taxon>Eukaryota</taxon>
        <taxon>Fungi</taxon>
        <taxon>Fungi incertae sedis</taxon>
        <taxon>Chytridiomycota</taxon>
        <taxon>Chytridiomycota incertae sedis</taxon>
        <taxon>Neocallimastigomycetes</taxon>
        <taxon>Neocallimastigales</taxon>
        <taxon>Neocallimastigaceae</taxon>
        <taxon>Neocallimastix</taxon>
    </lineage>
</organism>
<evidence type="ECO:0000313" key="9">
    <source>
        <dbReference type="EMBL" id="ORY64585.1"/>
    </source>
</evidence>
<protein>
    <submittedName>
        <fullName evidence="9">MFS general substrate transporter</fullName>
    </submittedName>
</protein>
<dbReference type="GO" id="GO:0022857">
    <property type="term" value="F:transmembrane transporter activity"/>
    <property type="evidence" value="ECO:0007669"/>
    <property type="project" value="InterPro"/>
</dbReference>
<evidence type="ECO:0000256" key="6">
    <source>
        <dbReference type="SAM" id="MobiDB-lite"/>
    </source>
</evidence>
<feature type="transmembrane region" description="Helical" evidence="7">
    <location>
        <begin position="304"/>
        <end position="326"/>
    </location>
</feature>
<dbReference type="InterPro" id="IPR036259">
    <property type="entry name" value="MFS_trans_sf"/>
</dbReference>
<feature type="transmembrane region" description="Helical" evidence="7">
    <location>
        <begin position="147"/>
        <end position="167"/>
    </location>
</feature>
<evidence type="ECO:0000313" key="10">
    <source>
        <dbReference type="Proteomes" id="UP000193920"/>
    </source>
</evidence>
<feature type="transmembrane region" description="Helical" evidence="7">
    <location>
        <begin position="173"/>
        <end position="193"/>
    </location>
</feature>
<feature type="transmembrane region" description="Helical" evidence="7">
    <location>
        <begin position="115"/>
        <end position="135"/>
    </location>
</feature>
<dbReference type="InterPro" id="IPR011701">
    <property type="entry name" value="MFS"/>
</dbReference>
<dbReference type="Pfam" id="PF07690">
    <property type="entry name" value="MFS_1"/>
    <property type="match status" value="1"/>
</dbReference>
<name>A0A1Y2E145_9FUNG</name>
<feature type="transmembrane region" description="Helical" evidence="7">
    <location>
        <begin position="380"/>
        <end position="403"/>
    </location>
</feature>
<keyword evidence="10" id="KW-1185">Reference proteome</keyword>
<dbReference type="GO" id="GO:0012505">
    <property type="term" value="C:endomembrane system"/>
    <property type="evidence" value="ECO:0007669"/>
    <property type="project" value="UniProtKB-SubCell"/>
</dbReference>
<accession>A0A1Y2E145</accession>
<keyword evidence="3 7" id="KW-0812">Transmembrane</keyword>
<dbReference type="Proteomes" id="UP000193920">
    <property type="component" value="Unassembled WGS sequence"/>
</dbReference>
<feature type="transmembrane region" description="Helical" evidence="7">
    <location>
        <begin position="347"/>
        <end position="368"/>
    </location>
</feature>
<feature type="transmembrane region" description="Helical" evidence="7">
    <location>
        <begin position="279"/>
        <end position="298"/>
    </location>
</feature>
<feature type="domain" description="Major facilitator superfamily (MFS) profile" evidence="8">
    <location>
        <begin position="20"/>
        <end position="409"/>
    </location>
</feature>
<dbReference type="SUPFAM" id="SSF103473">
    <property type="entry name" value="MFS general substrate transporter"/>
    <property type="match status" value="1"/>
</dbReference>
<dbReference type="InterPro" id="IPR020846">
    <property type="entry name" value="MFS_dom"/>
</dbReference>
<feature type="region of interest" description="Disordered" evidence="6">
    <location>
        <begin position="455"/>
        <end position="489"/>
    </location>
</feature>
<dbReference type="AlphaFoldDB" id="A0A1Y2E145"/>
<gene>
    <name evidence="9" type="ORF">LY90DRAFT_641812</name>
</gene>
<feature type="transmembrane region" description="Helical" evidence="7">
    <location>
        <begin position="214"/>
        <end position="239"/>
    </location>
</feature>
<dbReference type="STRING" id="1754190.A0A1Y2E145"/>
<evidence type="ECO:0000256" key="2">
    <source>
        <dbReference type="ARBA" id="ARBA00022448"/>
    </source>
</evidence>
<feature type="transmembrane region" description="Helical" evidence="7">
    <location>
        <begin position="86"/>
        <end position="109"/>
    </location>
</feature>
<evidence type="ECO:0000259" key="8">
    <source>
        <dbReference type="PROSITE" id="PS50850"/>
    </source>
</evidence>
<dbReference type="PANTHER" id="PTHR23501:SF191">
    <property type="entry name" value="VACUOLAR BASIC AMINO ACID TRANSPORTER 4"/>
    <property type="match status" value="1"/>
</dbReference>
<feature type="compositionally biased region" description="Basic and acidic residues" evidence="6">
    <location>
        <begin position="471"/>
        <end position="483"/>
    </location>
</feature>
<feature type="transmembrane region" description="Helical" evidence="7">
    <location>
        <begin position="20"/>
        <end position="46"/>
    </location>
</feature>
<dbReference type="GO" id="GO:0005886">
    <property type="term" value="C:plasma membrane"/>
    <property type="evidence" value="ECO:0007669"/>
    <property type="project" value="TreeGrafter"/>
</dbReference>
<dbReference type="CDD" id="cd17503">
    <property type="entry name" value="MFS_LmrB_MDR_like"/>
    <property type="match status" value="1"/>
</dbReference>
<evidence type="ECO:0000256" key="4">
    <source>
        <dbReference type="ARBA" id="ARBA00022989"/>
    </source>
</evidence>
<evidence type="ECO:0000256" key="3">
    <source>
        <dbReference type="ARBA" id="ARBA00022692"/>
    </source>
</evidence>
<comment type="caution">
    <text evidence="9">The sequence shown here is derived from an EMBL/GenBank/DDBJ whole genome shotgun (WGS) entry which is preliminary data.</text>
</comment>
<keyword evidence="5 7" id="KW-0472">Membrane</keyword>